<dbReference type="OrthoDB" id="9776599at2"/>
<evidence type="ECO:0000256" key="1">
    <source>
        <dbReference type="SAM" id="MobiDB-lite"/>
    </source>
</evidence>
<dbReference type="InterPro" id="IPR033413">
    <property type="entry name" value="DUF5117"/>
</dbReference>
<feature type="compositionally biased region" description="Pro residues" evidence="1">
    <location>
        <begin position="21"/>
        <end position="59"/>
    </location>
</feature>
<feature type="domain" description="EcxA zinc-binding" evidence="3">
    <location>
        <begin position="510"/>
        <end position="831"/>
    </location>
</feature>
<dbReference type="AlphaFoldDB" id="A0A1T4YZ47"/>
<dbReference type="RefSeq" id="WP_078815676.1">
    <property type="nucleotide sequence ID" value="NZ_FUYE01000021.1"/>
</dbReference>
<proteinExistence type="predicted"/>
<dbReference type="STRING" id="48467.SAMN02745166_04550"/>
<sequence>MRLLLTSLVCLTSLLLAADPKPAPSPEPKPTPQPQPPPSGPTPPVPNPPKPDPVPAPKPEPTKAPEPEKVPDKKADEPAKTATTTPAKKKTVAEVIKGHRQIRGLFDFFQDPEKGTVHLFIRKDQIGPEYIHFSQTVDGVVQAGHNRGQYGQERIFKLGRNFDRIEFIGINTAFYFDPQNALSRASSANTTNAILANEAIVAEDSNGYLISASSLFLKETLLMVKYPGGPEGSKAVLGKLSDTKTKIQDLHSYPDNASIVVEYVYENATPTWANDDKIKADEVTDPRYISIRVQHHLIRLPNNDFKPRFDDPRIGYFSTQVTDMTSIEPTPYRDVIHRWNLVKQKPGTKLSEPVQPIVFWIENTTPLELRDLIRQATLKWNEAFETAGFKDALVVKQQPDNATWDAGDINYNVLRWTSSPNPPFGGYGPSFVNPRTGQILGADIMLEFSFLTNRLRSQSLFGELGLASKEDDTSLSLPGKDPQLCFDAKFAQQGLLFGNTSLRLRAASDVEMKELTRQALTKLILHEVGHTLGLNHNFRASQLYDPVTIHQKEITSKTGLTGSVMDYMPANIAPTGVPQGEYYITKPGPYDHWAIEYGYSESLEDPLEEQKRLQKIAARSHQPELAFANDADDMRRAGKGIDPRAMIYDMSSDPVTYGIQRCELVREKLSTLLTKQPRPNESWHNLTQAYVTLTRESADALVSMSRYIGGVYVERGFVGQAPQVKPYTPVDKARQEAALAALTKYAFAPDAWVLPADLVAHLQQQRRGFDFFKEDEAPKIHDRIAQLQKSLLDQLTHVETQKRILDTALYGNEVPLGQVMSSLTQAIFEGDPATGPGSLRQDLQSEYVDRLLRIVNSSSYLPAAQATAFGQIETIRAKLDAAPLQATPTHAAFLKYKIKRGLDE</sequence>
<evidence type="ECO:0000259" key="4">
    <source>
        <dbReference type="Pfam" id="PF17148"/>
    </source>
</evidence>
<evidence type="ECO:0008006" key="7">
    <source>
        <dbReference type="Google" id="ProtNLM"/>
    </source>
</evidence>
<accession>A0A1T4YZ47</accession>
<dbReference type="PANTHER" id="PTHR38478:SF1">
    <property type="entry name" value="ZINC DEPENDENT METALLOPROTEASE DOMAIN LIPOPROTEIN"/>
    <property type="match status" value="1"/>
</dbReference>
<organism evidence="5 6">
    <name type="scientific">Prosthecobacter debontii</name>
    <dbReference type="NCBI Taxonomy" id="48467"/>
    <lineage>
        <taxon>Bacteria</taxon>
        <taxon>Pseudomonadati</taxon>
        <taxon>Verrucomicrobiota</taxon>
        <taxon>Verrucomicrobiia</taxon>
        <taxon>Verrucomicrobiales</taxon>
        <taxon>Verrucomicrobiaceae</taxon>
        <taxon>Prosthecobacter</taxon>
    </lineage>
</organism>
<dbReference type="Pfam" id="PF17148">
    <property type="entry name" value="DUF5117"/>
    <property type="match status" value="1"/>
</dbReference>
<dbReference type="InterPro" id="IPR024079">
    <property type="entry name" value="MetalloPept_cat_dom_sf"/>
</dbReference>
<dbReference type="Pfam" id="PF16313">
    <property type="entry name" value="DUF4953"/>
    <property type="match status" value="1"/>
</dbReference>
<feature type="compositionally biased region" description="Basic and acidic residues" evidence="1">
    <location>
        <begin position="60"/>
        <end position="79"/>
    </location>
</feature>
<dbReference type="InterPro" id="IPR034032">
    <property type="entry name" value="Zn_MMP-like_bac"/>
</dbReference>
<feature type="region of interest" description="Disordered" evidence="1">
    <location>
        <begin position="18"/>
        <end position="92"/>
    </location>
</feature>
<feature type="signal peptide" evidence="2">
    <location>
        <begin position="1"/>
        <end position="18"/>
    </location>
</feature>
<feature type="chain" id="PRO_5012007142" description="DUF5117 domain-containing protein" evidence="2">
    <location>
        <begin position="19"/>
        <end position="904"/>
    </location>
</feature>
<feature type="domain" description="DUF5117" evidence="4">
    <location>
        <begin position="178"/>
        <end position="343"/>
    </location>
</feature>
<gene>
    <name evidence="5" type="ORF">SAMN02745166_04550</name>
</gene>
<keyword evidence="6" id="KW-1185">Reference proteome</keyword>
<evidence type="ECO:0000259" key="3">
    <source>
        <dbReference type="Pfam" id="PF16313"/>
    </source>
</evidence>
<reference evidence="6" key="1">
    <citation type="submission" date="2017-02" db="EMBL/GenBank/DDBJ databases">
        <authorList>
            <person name="Varghese N."/>
            <person name="Submissions S."/>
        </authorList>
    </citation>
    <scope>NUCLEOTIDE SEQUENCE [LARGE SCALE GENOMIC DNA]</scope>
    <source>
        <strain evidence="6">ATCC 700200</strain>
    </source>
</reference>
<dbReference type="SUPFAM" id="SSF55486">
    <property type="entry name" value="Metalloproteases ('zincins'), catalytic domain"/>
    <property type="match status" value="1"/>
</dbReference>
<dbReference type="InterPro" id="IPR032534">
    <property type="entry name" value="EcxA_zinc-bd"/>
</dbReference>
<dbReference type="CDD" id="cd04276">
    <property type="entry name" value="ZnMc_MMP_like_2"/>
    <property type="match status" value="1"/>
</dbReference>
<name>A0A1T4YZ47_9BACT</name>
<keyword evidence="2" id="KW-0732">Signal</keyword>
<dbReference type="Proteomes" id="UP000190774">
    <property type="component" value="Unassembled WGS sequence"/>
</dbReference>
<dbReference type="EMBL" id="FUYE01000021">
    <property type="protein sequence ID" value="SKB06828.1"/>
    <property type="molecule type" value="Genomic_DNA"/>
</dbReference>
<evidence type="ECO:0000256" key="2">
    <source>
        <dbReference type="SAM" id="SignalP"/>
    </source>
</evidence>
<protein>
    <recommendedName>
        <fullName evidence="7">DUF5117 domain-containing protein</fullName>
    </recommendedName>
</protein>
<evidence type="ECO:0000313" key="5">
    <source>
        <dbReference type="EMBL" id="SKB06828.1"/>
    </source>
</evidence>
<dbReference type="Gene3D" id="3.40.390.10">
    <property type="entry name" value="Collagenase (Catalytic Domain)"/>
    <property type="match status" value="1"/>
</dbReference>
<dbReference type="GO" id="GO:0008237">
    <property type="term" value="F:metallopeptidase activity"/>
    <property type="evidence" value="ECO:0007669"/>
    <property type="project" value="InterPro"/>
</dbReference>
<evidence type="ECO:0000313" key="6">
    <source>
        <dbReference type="Proteomes" id="UP000190774"/>
    </source>
</evidence>
<dbReference type="PANTHER" id="PTHR38478">
    <property type="entry name" value="PEPTIDASE M1A AND M12B"/>
    <property type="match status" value="1"/>
</dbReference>